<dbReference type="RefSeq" id="WP_395418776.1">
    <property type="nucleotide sequence ID" value="NZ_JBIPKE010000019.1"/>
</dbReference>
<proteinExistence type="predicted"/>
<feature type="signal peptide" evidence="1">
    <location>
        <begin position="1"/>
        <end position="17"/>
    </location>
</feature>
<reference evidence="2 3" key="1">
    <citation type="journal article" date="2013" name="Int. J. Syst. Evol. Microbiol.">
        <title>Marinoscillum luteum sp. nov., isolated from marine sediment.</title>
        <authorList>
            <person name="Cha I.T."/>
            <person name="Park S.J."/>
            <person name="Kim S.J."/>
            <person name="Kim J.G."/>
            <person name="Jung M.Y."/>
            <person name="Shin K.S."/>
            <person name="Kwon K.K."/>
            <person name="Yang S.H."/>
            <person name="Seo Y.S."/>
            <person name="Rhee S.K."/>
        </authorList>
    </citation>
    <scope>NUCLEOTIDE SEQUENCE [LARGE SCALE GENOMIC DNA]</scope>
    <source>
        <strain evidence="2 3">KCTC 23939</strain>
    </source>
</reference>
<protein>
    <submittedName>
        <fullName evidence="2">Tetratricopeptide repeat protein</fullName>
    </submittedName>
</protein>
<comment type="caution">
    <text evidence="2">The sequence shown here is derived from an EMBL/GenBank/DDBJ whole genome shotgun (WGS) entry which is preliminary data.</text>
</comment>
<keyword evidence="1" id="KW-0732">Signal</keyword>
<sequence>MRILVFLLCLVAGQLQAQPSRKDADAQYSNEQWTEAAKGYQHYLKKNEQDSSAWYRLAFCQLKLGAYEASLKNFDEAVARNFYPGYTLYTKSKAYALQENQAKAYETLQVALDRGFSNFRLMESEEEWSPYQQDQKFLSLLYACKVNAYPCLSDSVRRHFDFWLGEWDVYVKGAKVGENSITLANGGCALHESYTTSGTYTGQSINYYDKLDNKWHQTWVGSAGGVLDYVEIDKRPGMIQFQCDYRDQQGNVVKSRLTFTDNGDGTVRQLFENSSDGETWTPGFDGLYKPKSVE</sequence>
<evidence type="ECO:0000313" key="3">
    <source>
        <dbReference type="Proteomes" id="UP001610063"/>
    </source>
</evidence>
<name>A0ABW7NCM7_9BACT</name>
<evidence type="ECO:0000256" key="1">
    <source>
        <dbReference type="SAM" id="SignalP"/>
    </source>
</evidence>
<dbReference type="EMBL" id="JBIPKE010000019">
    <property type="protein sequence ID" value="MFH6985290.1"/>
    <property type="molecule type" value="Genomic_DNA"/>
</dbReference>
<organism evidence="2 3">
    <name type="scientific">Marinoscillum luteum</name>
    <dbReference type="NCBI Taxonomy" id="861051"/>
    <lineage>
        <taxon>Bacteria</taxon>
        <taxon>Pseudomonadati</taxon>
        <taxon>Bacteroidota</taxon>
        <taxon>Cytophagia</taxon>
        <taxon>Cytophagales</taxon>
        <taxon>Reichenbachiellaceae</taxon>
        <taxon>Marinoscillum</taxon>
    </lineage>
</organism>
<keyword evidence="3" id="KW-1185">Reference proteome</keyword>
<dbReference type="SUPFAM" id="SSF48452">
    <property type="entry name" value="TPR-like"/>
    <property type="match status" value="1"/>
</dbReference>
<feature type="chain" id="PRO_5047228225" evidence="1">
    <location>
        <begin position="18"/>
        <end position="294"/>
    </location>
</feature>
<evidence type="ECO:0000313" key="2">
    <source>
        <dbReference type="EMBL" id="MFH6985290.1"/>
    </source>
</evidence>
<dbReference type="Proteomes" id="UP001610063">
    <property type="component" value="Unassembled WGS sequence"/>
</dbReference>
<dbReference type="Gene3D" id="1.25.40.10">
    <property type="entry name" value="Tetratricopeptide repeat domain"/>
    <property type="match status" value="1"/>
</dbReference>
<dbReference type="InterPro" id="IPR011990">
    <property type="entry name" value="TPR-like_helical_dom_sf"/>
</dbReference>
<accession>A0ABW7NCM7</accession>
<dbReference type="NCBIfam" id="NF047558">
    <property type="entry name" value="TPR_END_plus"/>
    <property type="match status" value="1"/>
</dbReference>
<gene>
    <name evidence="2" type="ORF">ACHKAR_17690</name>
</gene>